<dbReference type="Proteomes" id="UP000250266">
    <property type="component" value="Unassembled WGS sequence"/>
</dbReference>
<dbReference type="PANTHER" id="PTHR33112:SF16">
    <property type="entry name" value="HETEROKARYON INCOMPATIBILITY DOMAIN-CONTAINING PROTEIN"/>
    <property type="match status" value="1"/>
</dbReference>
<dbReference type="SMART" id="SM00860">
    <property type="entry name" value="SMI1_KNR4"/>
    <property type="match status" value="1"/>
</dbReference>
<name>A0A8E2EE73_9PEZI</name>
<dbReference type="Gene3D" id="3.40.1580.10">
    <property type="entry name" value="SMI1/KNR4-like"/>
    <property type="match status" value="1"/>
</dbReference>
<organism evidence="3 4">
    <name type="scientific">Lepidopterella palustris CBS 459.81</name>
    <dbReference type="NCBI Taxonomy" id="1314670"/>
    <lineage>
        <taxon>Eukaryota</taxon>
        <taxon>Fungi</taxon>
        <taxon>Dikarya</taxon>
        <taxon>Ascomycota</taxon>
        <taxon>Pezizomycotina</taxon>
        <taxon>Dothideomycetes</taxon>
        <taxon>Pleosporomycetidae</taxon>
        <taxon>Mytilinidiales</taxon>
        <taxon>Argynnaceae</taxon>
        <taxon>Lepidopterella</taxon>
    </lineage>
</organism>
<dbReference type="EMBL" id="KV744897">
    <property type="protein sequence ID" value="OCK82166.1"/>
    <property type="molecule type" value="Genomic_DNA"/>
</dbReference>
<dbReference type="PANTHER" id="PTHR33112">
    <property type="entry name" value="DOMAIN PROTEIN, PUTATIVE-RELATED"/>
    <property type="match status" value="1"/>
</dbReference>
<proteinExistence type="predicted"/>
<dbReference type="InterPro" id="IPR037883">
    <property type="entry name" value="Knr4/Smi1-like_sf"/>
</dbReference>
<evidence type="ECO:0000313" key="4">
    <source>
        <dbReference type="Proteomes" id="UP000250266"/>
    </source>
</evidence>
<accession>A0A8E2EE73</accession>
<feature type="region of interest" description="Disordered" evidence="1">
    <location>
        <begin position="1"/>
        <end position="24"/>
    </location>
</feature>
<dbReference type="InterPro" id="IPR010730">
    <property type="entry name" value="HET"/>
</dbReference>
<keyword evidence="4" id="KW-1185">Reference proteome</keyword>
<evidence type="ECO:0000259" key="2">
    <source>
        <dbReference type="SMART" id="SM00860"/>
    </source>
</evidence>
<dbReference type="OrthoDB" id="5125733at2759"/>
<dbReference type="Pfam" id="PF06985">
    <property type="entry name" value="HET"/>
    <property type="match status" value="1"/>
</dbReference>
<dbReference type="InterPro" id="IPR018958">
    <property type="entry name" value="Knr4/Smi1-like_dom"/>
</dbReference>
<sequence>MCTESSTEECHSRQTSMQTNASQWSGVRSRLARIAAASTGASVHGDSQCRWVLEPPLSTEELSEIEAQLHVQLPGEYRSFLLHAGRGGAGPEYGIFPLRKVDGWWEWDSELPGLTNLDRLCEPFPHTEPFNPLDSIPPEPKEEDFETTEAFDSAVDEWQQRWESAITAPENTTGLLFLCDLGCCLRLAMVVSGPARGQMWADRIVDGAGYEPLLDNDGTRLTFARWYKRWLTEVERELGLTHSIASITHSCQYCQKVVVNEDWDFEMYDEKNEFVNIHLGVTLADLVDASRHGCDLAQYLLKAVESVKKANCPEKLMLSACYIPYNDDEHKEHADHFQTMVLWNTQTKSIEEWLRPMFALYTPSGDPAARRIATRPISVDPFSEETLTAVKVWLKECQNCHSSCNGDQTKAMPRRLLHIAEGDGNWKVHLQDPVVEPVAYTALSYCWGSMGSMPLKTTKSRLPSLVIDIPWQRLPRTIQHAAIVSYALGIHFLWVDAFCIIQDDKDDIQEEISNMPNIYGQAFITIVVSCAEGVQEGFLQDRILTEYTDNIFRVPFRCHDGQIGSVSLVEPHRLYEEEPLDARGWAMQERLLARRVLEFGSRQTRWMCKNDWNGSCDGWTPYVERSPQRHDHLPKAMMLSGGRMSKSRSNLDRLYSDWKTLLACFTSRELTIESDRILAIAGLAEKYSAFFPGSYLAGIWSFWLPYDLLWLVSGLVDRPQKYQAPSWSWAAINGPICYSAYYPFENVTNFYSGLRVIRTDIQLASATAPFGAVSYGILTLKGRMQPAEWVQDRTLRVHGNRVRLPGIEGPGGLLALRVASDCIENAAVRSSWTPCFLLYVVGKPRRKPKEYYGLLLKEEGNGLYSRLGRFCFKWEYDPIYCRGETREVWLDRFEFQSTWFDDCEERVIELI</sequence>
<evidence type="ECO:0000313" key="3">
    <source>
        <dbReference type="EMBL" id="OCK82166.1"/>
    </source>
</evidence>
<dbReference type="Pfam" id="PF09346">
    <property type="entry name" value="SMI1_KNR4"/>
    <property type="match status" value="1"/>
</dbReference>
<protein>
    <submittedName>
        <fullName evidence="3">HET-domain-containing protein</fullName>
    </submittedName>
</protein>
<dbReference type="AlphaFoldDB" id="A0A8E2EE73"/>
<gene>
    <name evidence="3" type="ORF">K432DRAFT_232505</name>
</gene>
<feature type="domain" description="Knr4/Smi1-like" evidence="2">
    <location>
        <begin position="56"/>
        <end position="229"/>
    </location>
</feature>
<reference evidence="3 4" key="1">
    <citation type="journal article" date="2016" name="Nat. Commun.">
        <title>Ectomycorrhizal ecology is imprinted in the genome of the dominant symbiotic fungus Cenococcum geophilum.</title>
        <authorList>
            <consortium name="DOE Joint Genome Institute"/>
            <person name="Peter M."/>
            <person name="Kohler A."/>
            <person name="Ohm R.A."/>
            <person name="Kuo A."/>
            <person name="Krutzmann J."/>
            <person name="Morin E."/>
            <person name="Arend M."/>
            <person name="Barry K.W."/>
            <person name="Binder M."/>
            <person name="Choi C."/>
            <person name="Clum A."/>
            <person name="Copeland A."/>
            <person name="Grisel N."/>
            <person name="Haridas S."/>
            <person name="Kipfer T."/>
            <person name="LaButti K."/>
            <person name="Lindquist E."/>
            <person name="Lipzen A."/>
            <person name="Maire R."/>
            <person name="Meier B."/>
            <person name="Mihaltcheva S."/>
            <person name="Molinier V."/>
            <person name="Murat C."/>
            <person name="Poggeler S."/>
            <person name="Quandt C.A."/>
            <person name="Sperisen C."/>
            <person name="Tritt A."/>
            <person name="Tisserant E."/>
            <person name="Crous P.W."/>
            <person name="Henrissat B."/>
            <person name="Nehls U."/>
            <person name="Egli S."/>
            <person name="Spatafora J.W."/>
            <person name="Grigoriev I.V."/>
            <person name="Martin F.M."/>
        </authorList>
    </citation>
    <scope>NUCLEOTIDE SEQUENCE [LARGE SCALE GENOMIC DNA]</scope>
    <source>
        <strain evidence="3 4">CBS 459.81</strain>
    </source>
</reference>
<feature type="compositionally biased region" description="Polar residues" evidence="1">
    <location>
        <begin position="13"/>
        <end position="24"/>
    </location>
</feature>
<evidence type="ECO:0000256" key="1">
    <source>
        <dbReference type="SAM" id="MobiDB-lite"/>
    </source>
</evidence>
<dbReference type="SUPFAM" id="SSF160631">
    <property type="entry name" value="SMI1/KNR4-like"/>
    <property type="match status" value="1"/>
</dbReference>